<dbReference type="NCBIfam" id="TIGR03695">
    <property type="entry name" value="menH_SHCHC"/>
    <property type="match status" value="1"/>
</dbReference>
<dbReference type="PANTHER" id="PTHR42916">
    <property type="entry name" value="2-SUCCINYL-5-ENOLPYRUVYL-6-HYDROXY-3-CYCLOHEXENE-1-CARBOXYLATE SYNTHASE"/>
    <property type="match status" value="1"/>
</dbReference>
<organism evidence="5 6">
    <name type="scientific">Vibrio porteresiae DSM 19223</name>
    <dbReference type="NCBI Taxonomy" id="1123496"/>
    <lineage>
        <taxon>Bacteria</taxon>
        <taxon>Pseudomonadati</taxon>
        <taxon>Pseudomonadota</taxon>
        <taxon>Gammaproteobacteria</taxon>
        <taxon>Vibrionales</taxon>
        <taxon>Vibrionaceae</taxon>
        <taxon>Vibrio</taxon>
    </lineage>
</organism>
<keyword evidence="6" id="KW-1185">Reference proteome</keyword>
<proteinExistence type="inferred from homology"/>
<feature type="domain" description="AB hydrolase-1" evidence="4">
    <location>
        <begin position="16"/>
        <end position="240"/>
    </location>
</feature>
<evidence type="ECO:0000256" key="2">
    <source>
        <dbReference type="ARBA" id="ARBA00023239"/>
    </source>
</evidence>
<accession>A0ABZ0QHU6</accession>
<evidence type="ECO:0000313" key="6">
    <source>
        <dbReference type="Proteomes" id="UP001304071"/>
    </source>
</evidence>
<evidence type="ECO:0000313" key="5">
    <source>
        <dbReference type="EMBL" id="WPC75016.1"/>
    </source>
</evidence>
<dbReference type="PANTHER" id="PTHR42916:SF1">
    <property type="entry name" value="PROTEIN PHYLLO, CHLOROPLASTIC"/>
    <property type="match status" value="1"/>
</dbReference>
<dbReference type="EC" id="4.2.99.20" evidence="3"/>
<comment type="function">
    <text evidence="3">Catalyzes a proton abstraction reaction that results in 2,5-elimination of pyruvate from 2-succinyl-5-enolpyruvyl-6-hydroxy-3-cyclohexene-1-carboxylate (SEPHCHC) and the formation of 2-succinyl-6-hydroxy-2,4-cyclohexadiene-1-carboxylate (SHCHC).</text>
</comment>
<reference evidence="5 6" key="1">
    <citation type="submission" date="2023-11" db="EMBL/GenBank/DDBJ databases">
        <title>Plant-associative lifestyle of Vibrio porteresiae and its evolutionary dynamics.</title>
        <authorList>
            <person name="Rameshkumar N."/>
            <person name="Kirti K."/>
        </authorList>
    </citation>
    <scope>NUCLEOTIDE SEQUENCE [LARGE SCALE GENOMIC DNA]</scope>
    <source>
        <strain evidence="5 6">MSSRF30</strain>
    </source>
</reference>
<evidence type="ECO:0000259" key="4">
    <source>
        <dbReference type="Pfam" id="PF00561"/>
    </source>
</evidence>
<dbReference type="SUPFAM" id="SSF53474">
    <property type="entry name" value="alpha/beta-Hydrolases"/>
    <property type="match status" value="1"/>
</dbReference>
<comment type="similarity">
    <text evidence="3">Belongs to the AB hydrolase superfamily. MenH family.</text>
</comment>
<keyword evidence="2 3" id="KW-0456">Lyase</keyword>
<dbReference type="RefSeq" id="WP_261895402.1">
    <property type="nucleotide sequence ID" value="NZ_AP024895.1"/>
</dbReference>
<dbReference type="NCBIfam" id="NF008340">
    <property type="entry name" value="PRK11126.1"/>
    <property type="match status" value="1"/>
</dbReference>
<evidence type="ECO:0000256" key="1">
    <source>
        <dbReference type="ARBA" id="ARBA00022428"/>
    </source>
</evidence>
<dbReference type="InterPro" id="IPR000073">
    <property type="entry name" value="AB_hydrolase_1"/>
</dbReference>
<dbReference type="Proteomes" id="UP001304071">
    <property type="component" value="Chromosome 1"/>
</dbReference>
<comment type="subunit">
    <text evidence="3">Monomer.</text>
</comment>
<dbReference type="GO" id="GO:0070205">
    <property type="term" value="F:2-succinyl-6-hydroxy-2,4-cyclohexadiene-1-carboxylate synthase activity"/>
    <property type="evidence" value="ECO:0007669"/>
    <property type="project" value="UniProtKB-EC"/>
</dbReference>
<keyword evidence="1 3" id="KW-0474">Menaquinone biosynthesis</keyword>
<comment type="pathway">
    <text evidence="3">Quinol/quinone metabolism; menaquinone biosynthesis.</text>
</comment>
<dbReference type="EMBL" id="CP138203">
    <property type="protein sequence ID" value="WPC75016.1"/>
    <property type="molecule type" value="Genomic_DNA"/>
</dbReference>
<dbReference type="Gene3D" id="3.40.50.1820">
    <property type="entry name" value="alpha/beta hydrolase"/>
    <property type="match status" value="1"/>
</dbReference>
<dbReference type="HAMAP" id="MF_01660">
    <property type="entry name" value="MenH"/>
    <property type="match status" value="1"/>
</dbReference>
<gene>
    <name evidence="3 5" type="primary">menH</name>
    <name evidence="5" type="ORF">R8Z52_07415</name>
</gene>
<name>A0ABZ0QHU6_9VIBR</name>
<comment type="catalytic activity">
    <reaction evidence="3">
        <text>5-enolpyruvoyl-6-hydroxy-2-succinyl-cyclohex-3-ene-1-carboxylate = (1R,6R)-6-hydroxy-2-succinyl-cyclohexa-2,4-diene-1-carboxylate + pyruvate</text>
        <dbReference type="Rhea" id="RHEA:25597"/>
        <dbReference type="ChEBI" id="CHEBI:15361"/>
        <dbReference type="ChEBI" id="CHEBI:58689"/>
        <dbReference type="ChEBI" id="CHEBI:58818"/>
        <dbReference type="EC" id="4.2.99.20"/>
    </reaction>
</comment>
<sequence>MLANQVQLRHHQSEQPVLVFLHGLLGSGADWRPVLNALDHDWMTIDLPFHGGSRALECVDFASCVNRVVDTIQAMLSEQTPIILIGYSLGARVAMVAAASGALDKLNVQGLILEGGNFGLLSTEDKAQRWQNDQGWAERFAGEPIEQVLADWYQQPVFSSLNNEQRQTLITVRSDNLGGQIAKMLRATSLAKQPYLLSDLKLLTLPMHYICGERDTKFRQLAQQSGLVFSQVANAGHNVHKEQPIAFAQIIEDFILQHFFIRQRHVDQNNNGNHHG</sequence>
<dbReference type="InterPro" id="IPR022485">
    <property type="entry name" value="SHCHC_synthase_MenH"/>
</dbReference>
<dbReference type="InterPro" id="IPR029058">
    <property type="entry name" value="AB_hydrolase_fold"/>
</dbReference>
<comment type="pathway">
    <text evidence="3">Quinol/quinone metabolism; 1,4-dihydroxy-2-naphthoate biosynthesis; 1,4-dihydroxy-2-naphthoate from chorismate: step 3/7.</text>
</comment>
<protein>
    <recommendedName>
        <fullName evidence="3">Putative 2-succinyl-6-hydroxy-2,4-cyclohexadiene-1-carboxylate synthase</fullName>
        <shortName evidence="3">SHCHC synthase</shortName>
        <ecNumber evidence="3">4.2.99.20</ecNumber>
    </recommendedName>
</protein>
<evidence type="ECO:0000256" key="3">
    <source>
        <dbReference type="HAMAP-Rule" id="MF_01660"/>
    </source>
</evidence>
<dbReference type="Pfam" id="PF00561">
    <property type="entry name" value="Abhydrolase_1"/>
    <property type="match status" value="1"/>
</dbReference>